<evidence type="ECO:0000313" key="2">
    <source>
        <dbReference type="EMBL" id="SHJ22935.1"/>
    </source>
</evidence>
<organism evidence="2 3">
    <name type="scientific">Nocardiopsis flavescens</name>
    <dbReference type="NCBI Taxonomy" id="758803"/>
    <lineage>
        <taxon>Bacteria</taxon>
        <taxon>Bacillati</taxon>
        <taxon>Actinomycetota</taxon>
        <taxon>Actinomycetes</taxon>
        <taxon>Streptosporangiales</taxon>
        <taxon>Nocardiopsidaceae</taxon>
        <taxon>Nocardiopsis</taxon>
    </lineage>
</organism>
<dbReference type="Proteomes" id="UP000184452">
    <property type="component" value="Unassembled WGS sequence"/>
</dbReference>
<evidence type="ECO:0000256" key="1">
    <source>
        <dbReference type="SAM" id="MobiDB-lite"/>
    </source>
</evidence>
<feature type="region of interest" description="Disordered" evidence="1">
    <location>
        <begin position="1"/>
        <end position="31"/>
    </location>
</feature>
<dbReference type="EMBL" id="FQZK01000004">
    <property type="protein sequence ID" value="SHJ22935.1"/>
    <property type="molecule type" value="Genomic_DNA"/>
</dbReference>
<keyword evidence="3" id="KW-1185">Reference proteome</keyword>
<dbReference type="STRING" id="758803.SAMN05421803_104218"/>
<dbReference type="AlphaFoldDB" id="A0A1M6HL96"/>
<protein>
    <submittedName>
        <fullName evidence="2">Uncharacterized protein</fullName>
    </submittedName>
</protein>
<dbReference type="OrthoDB" id="4335221at2"/>
<proteinExistence type="predicted"/>
<evidence type="ECO:0000313" key="3">
    <source>
        <dbReference type="Proteomes" id="UP000184452"/>
    </source>
</evidence>
<gene>
    <name evidence="2" type="ORF">SAMN05421803_104218</name>
</gene>
<feature type="compositionally biased region" description="Low complexity" evidence="1">
    <location>
        <begin position="50"/>
        <end position="67"/>
    </location>
</feature>
<accession>A0A1M6HL96</accession>
<sequence>MTTTPRWDDERQRWEKPAERPLPEPGEAGVPWAPVAGLAAAVLVGASPGLVTAQEGPPAVAGEPAAGYFGDDGTGGETDGEPTAAPSDSSAWNDGTPGGDPFGGGDGGDGPAGDGAGGEGTGGDDTDAPGPDDTATDPPDGPRDPAPGASEEPSPDAPTAPDTAPALDPGLWEPAGEGEDERTFTLVADDRFEAVLAWEEGEEADLDRVLEDRVRVPARDEEAYEEVFSAAEGAWSPGDPAFEFRHGTDPARYALATALARDGRVVTVTLRGPAEAERADLEGYLGEAVASLGGADGG</sequence>
<dbReference type="RefSeq" id="WP_073378039.1">
    <property type="nucleotide sequence ID" value="NZ_FQZK01000004.1"/>
</dbReference>
<reference evidence="2 3" key="1">
    <citation type="submission" date="2016-11" db="EMBL/GenBank/DDBJ databases">
        <authorList>
            <person name="Jaros S."/>
            <person name="Januszkiewicz K."/>
            <person name="Wedrychowicz H."/>
        </authorList>
    </citation>
    <scope>NUCLEOTIDE SEQUENCE [LARGE SCALE GENOMIC DNA]</scope>
    <source>
        <strain evidence="2 3">CGMCC 4.5723</strain>
    </source>
</reference>
<feature type="compositionally biased region" description="Gly residues" evidence="1">
    <location>
        <begin position="96"/>
        <end position="121"/>
    </location>
</feature>
<feature type="compositionally biased region" description="Basic and acidic residues" evidence="1">
    <location>
        <begin position="1"/>
        <end position="22"/>
    </location>
</feature>
<feature type="compositionally biased region" description="Low complexity" evidence="1">
    <location>
        <begin position="146"/>
        <end position="166"/>
    </location>
</feature>
<name>A0A1M6HL96_9ACTN</name>
<feature type="region of interest" description="Disordered" evidence="1">
    <location>
        <begin position="50"/>
        <end position="181"/>
    </location>
</feature>
<feature type="compositionally biased region" description="Low complexity" evidence="1">
    <location>
        <begin position="128"/>
        <end position="138"/>
    </location>
</feature>